<feature type="non-terminal residue" evidence="4">
    <location>
        <position position="1499"/>
    </location>
</feature>
<dbReference type="Gene3D" id="1.10.506.10">
    <property type="entry name" value="GTPase Activation - p120gap, domain 1"/>
    <property type="match status" value="2"/>
</dbReference>
<dbReference type="PANTHER" id="PTHR10194:SF142">
    <property type="entry name" value="NEUROFIBROMIN"/>
    <property type="match status" value="1"/>
</dbReference>
<keyword evidence="5" id="KW-1185">Reference proteome</keyword>
<dbReference type="Pfam" id="PF00616">
    <property type="entry name" value="RasGAP"/>
    <property type="match status" value="1"/>
</dbReference>
<evidence type="ECO:0000256" key="2">
    <source>
        <dbReference type="ARBA" id="ARBA00022553"/>
    </source>
</evidence>
<dbReference type="InterPro" id="IPR023152">
    <property type="entry name" value="RasGAP_CS"/>
</dbReference>
<dbReference type="InterPro" id="IPR001936">
    <property type="entry name" value="RasGAP_dom"/>
</dbReference>
<dbReference type="InterPro" id="IPR039360">
    <property type="entry name" value="Ras_GTPase"/>
</dbReference>
<dbReference type="Gene3D" id="3.40.525.10">
    <property type="entry name" value="CRAL-TRIO lipid binding domain"/>
    <property type="match status" value="1"/>
</dbReference>
<evidence type="ECO:0000256" key="1">
    <source>
        <dbReference type="ARBA" id="ARBA00022468"/>
    </source>
</evidence>
<dbReference type="OrthoDB" id="28245at2759"/>
<comment type="caution">
    <text evidence="4">The sequence shown here is derived from an EMBL/GenBank/DDBJ whole genome shotgun (WGS) entry which is preliminary data.</text>
</comment>
<dbReference type="FunFam" id="1.10.506.10:FF:000015">
    <property type="entry name" value="Neurofibromin isoform 1"/>
    <property type="match status" value="1"/>
</dbReference>
<sequence>MIKEKDIGLTFVKTFEGWLEQLPIKTSQQNTHTKVSTEHNKECLINISKYKFSLVISGLTNILKNVNNMRIFSEAAEKNLYLSQLIILDTLEKCLAGQPKDTMRLDETMLVKQLLPEICHFIHTYREGNQHATELRNSASGVLFSLSCNNFNAVFSRISTRLQELTVCSEDNADVHDIELLQYISVDCIKLKRILQETVFKFKTLKKAAQLAVINSLEKAFWNWVENYPDEFTKLYQTPQTDLSDCAEKLFDLVDGFAESTKRKAAVWPLQIILLVLCPEIIQDIAKDVEENRMNKKQFLDNLRKALAGHSGSRQLTDSAAIACVKLCKASTYISWEDNSVIFLLVQSMVVDLKNLLFNPNKPFSRGNQNADIDLMIDCLVSCFRINPHNNQHFKTCLAQNSPSTFHYVLVNSLHRIITNSALDWWPKIDAVYCHSVELRSMFNETLHKALQGSGVHTPIRMTPSLTFKEKMTSLKFKEKPTDVETRSYKVLLLSIVKLIHADPKLLLYNPKKQGPETQGSTAELITGLVQLALLVLHQLDSIDLWNPDAPIETFWEISSQMLFCICKRLTSNQILSSTEILKWLREILICRNKFLLKNKQSDRSSCPFLFYGVGCDVSGGGANPISLDHEEMMRCIPGAPLRKGKGSFCMESTVSCSGTPICRQAQTKLEVALYMSLWSPDTEAVLVAMSCFRHLCEEADIRCGVDEVSVHNFLPNYNTFMEFASVSNMMSTGRTALQKRVMALLRRIEHPTAGNTEAWEDTHFKWEAATKLILNYPKTKMEDGQRRMSHVSGGGSIDLSDTESLQEWINMTGFLCALGGVCLQYRGNTPFPSYSPPMGPVSERKGSMISMLSTDGNTETPVSKFMDRLLSLMVCTHEKVLLNDTNTQFVEQTIAIMKNLLDNHTEGSSEHLGQARIETMMLNLIKTKLCQLVKVMMERRDDLSFCQEMKFRNKMVEYLTDWVMGTSNQATDEDVKCLTRDLDQASMEAVVSLLAGLPLQPEEGDGVELMEAKSQLFLKYFTLFMNLLNDCSEVEDESAQTGGRKRGMSRRLASLRHCTVLAMSNLLNANVDSGLMHSIGLGYHKDLQTRATFMEVLTKILQQGTEFDTLAETVLADRFERLVELVTMMGDQGELPIAMALANVVPCSQWDELARVLVTLFDSRHLLYQLLWNMFSKEVELADSMQTLFRGNSLASKIMTFCFKVYGATYLQKLLEPLLRTVITSPEWQPVSFEVDPTRLESSESLDSNQRSLLQMTEKFFHAIINSSTEFPPQLRSVCHCLYQVVSQRFPQNSIGAVGSAMFLRFINPAIVSPYEAGILDKKPPPRIERGLKLMSKVLQSIANHVLFTKEEHMRPFNDFVKSNFDAARRFFLDIASDCPASDTVNHSLSFISDGNVLALHRLLDHKAVGRRPFDKMATLLAYLGPPEHKPVADTQWSSINLTSSKFEEFMTRHQVHEKEEFKALKTLNIFYQAGTTKAGNPVFYYIARRVKTSFIFR</sequence>
<dbReference type="SUPFAM" id="SSF48350">
    <property type="entry name" value="GTPase activation domain, GAP"/>
    <property type="match status" value="1"/>
</dbReference>
<evidence type="ECO:0000259" key="3">
    <source>
        <dbReference type="PROSITE" id="PS50018"/>
    </source>
</evidence>
<feature type="domain" description="Ras-GAP" evidence="3">
    <location>
        <begin position="1150"/>
        <end position="1345"/>
    </location>
</feature>
<dbReference type="PANTHER" id="PTHR10194">
    <property type="entry name" value="RAS GTPASE-ACTIVATING PROTEINS"/>
    <property type="match status" value="1"/>
</dbReference>
<reference evidence="4 5" key="1">
    <citation type="journal article" date="2013" name="Proc. Natl. Acad. Sci. U.S.A.">
        <title>The king cobra genome reveals dynamic gene evolution and adaptation in the snake venom system.</title>
        <authorList>
            <person name="Vonk F.J."/>
            <person name="Casewell N.R."/>
            <person name="Henkel C.V."/>
            <person name="Heimberg A.M."/>
            <person name="Jansen H.J."/>
            <person name="McCleary R.J."/>
            <person name="Kerkkamp H.M."/>
            <person name="Vos R.A."/>
            <person name="Guerreiro I."/>
            <person name="Calvete J.J."/>
            <person name="Wuster W."/>
            <person name="Woods A.E."/>
            <person name="Logan J.M."/>
            <person name="Harrison R.A."/>
            <person name="Castoe T.A."/>
            <person name="de Koning A.P."/>
            <person name="Pollock D.D."/>
            <person name="Yandell M."/>
            <person name="Calderon D."/>
            <person name="Renjifo C."/>
            <person name="Currier R.B."/>
            <person name="Salgado D."/>
            <person name="Pla D."/>
            <person name="Sanz L."/>
            <person name="Hyder A.S."/>
            <person name="Ribeiro J.M."/>
            <person name="Arntzen J.W."/>
            <person name="van den Thillart G.E."/>
            <person name="Boetzer M."/>
            <person name="Pirovano W."/>
            <person name="Dirks R.P."/>
            <person name="Spaink H.P."/>
            <person name="Duboule D."/>
            <person name="McGlinn E."/>
            <person name="Kini R.M."/>
            <person name="Richardson M.K."/>
        </authorList>
    </citation>
    <scope>NUCLEOTIDE SEQUENCE</scope>
    <source>
        <tissue evidence="4">Blood</tissue>
    </source>
</reference>
<dbReference type="SUPFAM" id="SSF48371">
    <property type="entry name" value="ARM repeat"/>
    <property type="match status" value="1"/>
</dbReference>
<protein>
    <submittedName>
        <fullName evidence="4">Neurofibromin</fullName>
    </submittedName>
</protein>
<dbReference type="SMART" id="SM00323">
    <property type="entry name" value="RasGAP"/>
    <property type="match status" value="1"/>
</dbReference>
<dbReference type="EMBL" id="AZIM01000696">
    <property type="protein sequence ID" value="ETE69775.1"/>
    <property type="molecule type" value="Genomic_DNA"/>
</dbReference>
<dbReference type="FunFam" id="1.10.506.10:FF:000023">
    <property type="entry name" value="Neurofibromin isoform 1"/>
    <property type="match status" value="1"/>
</dbReference>
<dbReference type="Proteomes" id="UP000018936">
    <property type="component" value="Unassembled WGS sequence"/>
</dbReference>
<dbReference type="GO" id="GO:0005096">
    <property type="term" value="F:GTPase activator activity"/>
    <property type="evidence" value="ECO:0007669"/>
    <property type="project" value="UniProtKB-KW"/>
</dbReference>
<proteinExistence type="predicted"/>
<dbReference type="CDD" id="cd05130">
    <property type="entry name" value="RasGAP_Neurofibromin"/>
    <property type="match status" value="1"/>
</dbReference>
<evidence type="ECO:0000313" key="5">
    <source>
        <dbReference type="Proteomes" id="UP000018936"/>
    </source>
</evidence>
<evidence type="ECO:0000313" key="4">
    <source>
        <dbReference type="EMBL" id="ETE69775.1"/>
    </source>
</evidence>
<dbReference type="InterPro" id="IPR036865">
    <property type="entry name" value="CRAL-TRIO_dom_sf"/>
</dbReference>
<organism evidence="4 5">
    <name type="scientific">Ophiophagus hannah</name>
    <name type="common">King cobra</name>
    <name type="synonym">Naja hannah</name>
    <dbReference type="NCBI Taxonomy" id="8665"/>
    <lineage>
        <taxon>Eukaryota</taxon>
        <taxon>Metazoa</taxon>
        <taxon>Chordata</taxon>
        <taxon>Craniata</taxon>
        <taxon>Vertebrata</taxon>
        <taxon>Euteleostomi</taxon>
        <taxon>Lepidosauria</taxon>
        <taxon>Squamata</taxon>
        <taxon>Bifurcata</taxon>
        <taxon>Unidentata</taxon>
        <taxon>Episquamata</taxon>
        <taxon>Toxicofera</taxon>
        <taxon>Serpentes</taxon>
        <taxon>Colubroidea</taxon>
        <taxon>Elapidae</taxon>
        <taxon>Elapinae</taxon>
        <taxon>Ophiophagus</taxon>
    </lineage>
</organism>
<name>V8P612_OPHHA</name>
<dbReference type="InterPro" id="IPR008936">
    <property type="entry name" value="Rho_GTPase_activation_prot"/>
</dbReference>
<keyword evidence="2" id="KW-0597">Phosphoprotein</keyword>
<keyword evidence="1" id="KW-0343">GTPase activation</keyword>
<gene>
    <name evidence="4" type="primary">Nf1</name>
    <name evidence="4" type="ORF">L345_04411</name>
</gene>
<accession>V8P612</accession>
<dbReference type="PROSITE" id="PS00509">
    <property type="entry name" value="RAS_GTPASE_ACTIV_1"/>
    <property type="match status" value="1"/>
</dbReference>
<dbReference type="InterPro" id="IPR016024">
    <property type="entry name" value="ARM-type_fold"/>
</dbReference>
<dbReference type="PROSITE" id="PS50018">
    <property type="entry name" value="RAS_GTPASE_ACTIV_2"/>
    <property type="match status" value="1"/>
</dbReference>